<feature type="transmembrane region" description="Helical" evidence="1">
    <location>
        <begin position="61"/>
        <end position="85"/>
    </location>
</feature>
<evidence type="ECO:0000313" key="3">
    <source>
        <dbReference type="Proteomes" id="UP000231246"/>
    </source>
</evidence>
<accession>A0A2H0BVK1</accession>
<gene>
    <name evidence="2" type="ORF">COW99_03515</name>
</gene>
<feature type="transmembrane region" description="Helical" evidence="1">
    <location>
        <begin position="117"/>
        <end position="138"/>
    </location>
</feature>
<dbReference type="Proteomes" id="UP000231246">
    <property type="component" value="Unassembled WGS sequence"/>
</dbReference>
<dbReference type="InterPro" id="IPR007165">
    <property type="entry name" value="Phage_holin_4_2"/>
</dbReference>
<proteinExistence type="predicted"/>
<evidence type="ECO:0008006" key="4">
    <source>
        <dbReference type="Google" id="ProtNLM"/>
    </source>
</evidence>
<feature type="transmembrane region" description="Helical" evidence="1">
    <location>
        <begin position="37"/>
        <end position="54"/>
    </location>
</feature>
<reference evidence="2 3" key="1">
    <citation type="submission" date="2017-09" db="EMBL/GenBank/DDBJ databases">
        <title>Depth-based differentiation of microbial function through sediment-hosted aquifers and enrichment of novel symbionts in the deep terrestrial subsurface.</title>
        <authorList>
            <person name="Probst A.J."/>
            <person name="Ladd B."/>
            <person name="Jarett J.K."/>
            <person name="Geller-Mcgrath D.E."/>
            <person name="Sieber C.M."/>
            <person name="Emerson J.B."/>
            <person name="Anantharaman K."/>
            <person name="Thomas B.C."/>
            <person name="Malmstrom R."/>
            <person name="Stieglmeier M."/>
            <person name="Klingl A."/>
            <person name="Woyke T."/>
            <person name="Ryan C.M."/>
            <person name="Banfield J.F."/>
        </authorList>
    </citation>
    <scope>NUCLEOTIDE SEQUENCE [LARGE SCALE GENOMIC DNA]</scope>
    <source>
        <strain evidence="2">CG22_combo_CG10-13_8_21_14_all_38_20</strain>
    </source>
</reference>
<keyword evidence="1" id="KW-1133">Transmembrane helix</keyword>
<name>A0A2H0BVK1_9BACT</name>
<keyword evidence="1" id="KW-0812">Transmembrane</keyword>
<sequence length="139" mass="15764">MLYNRKVKRLLRNILVHTVILYYLVQAIPGVDLDNTLQAVVGGGAILALLFTFIRPVLKILFLPINLITLGLFSGLVNVLILYLFDRYYSAFSVSSWDFAGYSFDGFVIPAIDLNVFWTYVLISLIITFVSSFLNWLCS</sequence>
<evidence type="ECO:0000313" key="2">
    <source>
        <dbReference type="EMBL" id="PIP61569.1"/>
    </source>
</evidence>
<protein>
    <recommendedName>
        <fullName evidence="4">Phage holin family protein</fullName>
    </recommendedName>
</protein>
<evidence type="ECO:0000256" key="1">
    <source>
        <dbReference type="SAM" id="Phobius"/>
    </source>
</evidence>
<dbReference type="AlphaFoldDB" id="A0A2H0BVK1"/>
<dbReference type="EMBL" id="PCTA01000023">
    <property type="protein sequence ID" value="PIP61569.1"/>
    <property type="molecule type" value="Genomic_DNA"/>
</dbReference>
<dbReference type="Pfam" id="PF04020">
    <property type="entry name" value="Phage_holin_4_2"/>
    <property type="match status" value="1"/>
</dbReference>
<keyword evidence="1" id="KW-0472">Membrane</keyword>
<dbReference type="PANTHER" id="PTHR37309:SF1">
    <property type="entry name" value="SLR0284 PROTEIN"/>
    <property type="match status" value="1"/>
</dbReference>
<dbReference type="PANTHER" id="PTHR37309">
    <property type="entry name" value="SLR0284 PROTEIN"/>
    <property type="match status" value="1"/>
</dbReference>
<organism evidence="2 3">
    <name type="scientific">Candidatus Roizmanbacteria bacterium CG22_combo_CG10-13_8_21_14_all_38_20</name>
    <dbReference type="NCBI Taxonomy" id="1974862"/>
    <lineage>
        <taxon>Bacteria</taxon>
        <taxon>Candidatus Roizmaniibacteriota</taxon>
    </lineage>
</organism>
<comment type="caution">
    <text evidence="2">The sequence shown here is derived from an EMBL/GenBank/DDBJ whole genome shotgun (WGS) entry which is preliminary data.</text>
</comment>